<dbReference type="InterPro" id="IPR011199">
    <property type="entry name" value="Bacillithiol_biosynth_BshC"/>
</dbReference>
<evidence type="ECO:0000256" key="2">
    <source>
        <dbReference type="HAMAP-Rule" id="MF_01867"/>
    </source>
</evidence>
<comment type="similarity">
    <text evidence="2">Belongs to the BshC family.</text>
</comment>
<keyword evidence="2" id="KW-0175">Coiled coil</keyword>
<dbReference type="InterPro" id="IPR055398">
    <property type="entry name" value="Rossmann-like_BshC"/>
</dbReference>
<evidence type="ECO:0000313" key="6">
    <source>
        <dbReference type="Proteomes" id="UP001180481"/>
    </source>
</evidence>
<sequence>MQNDCISYQESGYFSKLITAYLDQQSDVNSLYHRFPTLENFKAQLEEKAVTFNSNIRSVLVNELEKQYKETVTSTATANHISLLKETHTFTITTGHQLNLFTGPVYFIYKIVSTLNLCKQLQEKYPAYHFVPVYWMATEDHDFEEINHFKTQENSFTWQKQVAGAVGELSTEGLDEVAQQFFALLNQSEAAVYLQKLFSQSYLSHDNLADATRFLVNELFKEHGLVIIDGNATGLKKLFTPYLLQELNHQTTYKEVSQTNLQLSKYNVQVNPREINLFYLQKELRERIIFEDNCYKVHQTTIQFSPEALKREVENYPERFSPNVLLRPLYQEVILPNLAYVGGGGELAYWLQLKTNFNAFKVCFPILVLRNSVLLVSEKQAKKIKKLELQTADLFLPQQQLLNDVTKRISQHNIDFSLQKQHLETQFKQLYEIANQTDKSFIGAVKAQEIKQIKGLENLEKRLLKAEKRKHEELLQLVKHLQNELFPNHSLQERQLNFSQFYMDYGPDFIDQLFQKLNPLAQNFNIITLP</sequence>
<name>A0ABY9RAJ8_9FLAO</name>
<protein>
    <recommendedName>
        <fullName evidence="2">Putative cysteine ligase BshC</fullName>
        <ecNumber evidence="2">6.-.-.-</ecNumber>
    </recommendedName>
</protein>
<feature type="coiled-coil region" evidence="2">
    <location>
        <begin position="456"/>
        <end position="484"/>
    </location>
</feature>
<dbReference type="Proteomes" id="UP001180481">
    <property type="component" value="Chromosome"/>
</dbReference>
<dbReference type="NCBIfam" id="TIGR03998">
    <property type="entry name" value="thiol_BshC"/>
    <property type="match status" value="1"/>
</dbReference>
<dbReference type="RefSeq" id="WP_309531613.1">
    <property type="nucleotide sequence ID" value="NZ_CP133721.1"/>
</dbReference>
<organism evidence="5 6">
    <name type="scientific">Flavobacterium nakdongensis</name>
    <dbReference type="NCBI Taxonomy" id="3073563"/>
    <lineage>
        <taxon>Bacteria</taxon>
        <taxon>Pseudomonadati</taxon>
        <taxon>Bacteroidota</taxon>
        <taxon>Flavobacteriia</taxon>
        <taxon>Flavobacteriales</taxon>
        <taxon>Flavobacteriaceae</taxon>
        <taxon>Flavobacterium</taxon>
    </lineage>
</organism>
<dbReference type="EMBL" id="CP133721">
    <property type="protein sequence ID" value="WMW77232.1"/>
    <property type="molecule type" value="Genomic_DNA"/>
</dbReference>
<dbReference type="EC" id="6.-.-.-" evidence="2"/>
<evidence type="ECO:0000259" key="3">
    <source>
        <dbReference type="Pfam" id="PF10079"/>
    </source>
</evidence>
<proteinExistence type="inferred from homology"/>
<keyword evidence="1 2" id="KW-0436">Ligase</keyword>
<reference evidence="5" key="1">
    <citation type="submission" date="2023-09" db="EMBL/GenBank/DDBJ databases">
        <title>Flavobacterium sp. 20NA77.7 isolated from freshwater.</title>
        <authorList>
            <person name="Le V."/>
            <person name="Ko S.-R."/>
            <person name="Ahn C.-Y."/>
            <person name="Oh H.-M."/>
        </authorList>
    </citation>
    <scope>NUCLEOTIDE SEQUENCE</scope>
    <source>
        <strain evidence="5">20NA77.7</strain>
    </source>
</reference>
<dbReference type="PIRSF" id="PIRSF012535">
    <property type="entry name" value="UCP012535"/>
    <property type="match status" value="1"/>
</dbReference>
<gene>
    <name evidence="2 5" type="primary">bshC</name>
    <name evidence="5" type="ORF">RF683_06955</name>
</gene>
<dbReference type="InterPro" id="IPR055399">
    <property type="entry name" value="CC_BshC"/>
</dbReference>
<evidence type="ECO:0000259" key="4">
    <source>
        <dbReference type="Pfam" id="PF24850"/>
    </source>
</evidence>
<evidence type="ECO:0000313" key="5">
    <source>
        <dbReference type="EMBL" id="WMW77232.1"/>
    </source>
</evidence>
<keyword evidence="6" id="KW-1185">Reference proteome</keyword>
<dbReference type="HAMAP" id="MF_01867">
    <property type="entry name" value="BshC"/>
    <property type="match status" value="1"/>
</dbReference>
<accession>A0ABY9RAJ8</accession>
<feature type="domain" description="Bacillithiol biosynthesis BshC C-terminal coiled-coil" evidence="4">
    <location>
        <begin position="373"/>
        <end position="529"/>
    </location>
</feature>
<dbReference type="Pfam" id="PF24850">
    <property type="entry name" value="CC_BshC"/>
    <property type="match status" value="1"/>
</dbReference>
<evidence type="ECO:0000256" key="1">
    <source>
        <dbReference type="ARBA" id="ARBA00022598"/>
    </source>
</evidence>
<dbReference type="Pfam" id="PF10079">
    <property type="entry name" value="Rossmann-like_BshC"/>
    <property type="match status" value="1"/>
</dbReference>
<feature type="domain" description="Bacillithiol biosynthesis BshC N-terminal Rossmann-like" evidence="3">
    <location>
        <begin position="1"/>
        <end position="371"/>
    </location>
</feature>